<evidence type="ECO:0000313" key="3">
    <source>
        <dbReference type="EMBL" id="MCY6370874.1"/>
    </source>
</evidence>
<keyword evidence="4" id="KW-1185">Reference proteome</keyword>
<comment type="caution">
    <text evidence="3">The sequence shown here is derived from an EMBL/GenBank/DDBJ whole genome shotgun (WGS) entry which is preliminary data.</text>
</comment>
<organism evidence="3 4">
    <name type="scientific">Clostridium ganghwense</name>
    <dbReference type="NCBI Taxonomy" id="312089"/>
    <lineage>
        <taxon>Bacteria</taxon>
        <taxon>Bacillati</taxon>
        <taxon>Bacillota</taxon>
        <taxon>Clostridia</taxon>
        <taxon>Eubacteriales</taxon>
        <taxon>Clostridiaceae</taxon>
        <taxon>Clostridium</taxon>
    </lineage>
</organism>
<dbReference type="Pfam" id="PF00149">
    <property type="entry name" value="Metallophos"/>
    <property type="match status" value="1"/>
</dbReference>
<dbReference type="InterPro" id="IPR041796">
    <property type="entry name" value="Mre11_N"/>
</dbReference>
<dbReference type="RefSeq" id="WP_268049719.1">
    <property type="nucleotide sequence ID" value="NZ_JAPQES010000003.1"/>
</dbReference>
<evidence type="ECO:0000256" key="1">
    <source>
        <dbReference type="ARBA" id="ARBA00022801"/>
    </source>
</evidence>
<dbReference type="PANTHER" id="PTHR30337">
    <property type="entry name" value="COMPONENT OF ATP-DEPENDENT DSDNA EXONUCLEASE"/>
    <property type="match status" value="1"/>
</dbReference>
<dbReference type="GO" id="GO:0004527">
    <property type="term" value="F:exonuclease activity"/>
    <property type="evidence" value="ECO:0007669"/>
    <property type="project" value="UniProtKB-KW"/>
</dbReference>
<dbReference type="Gene3D" id="3.60.21.10">
    <property type="match status" value="1"/>
</dbReference>
<accession>A0ABT4CSC1</accession>
<dbReference type="InterPro" id="IPR050535">
    <property type="entry name" value="DNA_Repair-Maintenance_Comp"/>
</dbReference>
<dbReference type="CDD" id="cd00840">
    <property type="entry name" value="MPP_Mre11_N"/>
    <property type="match status" value="1"/>
</dbReference>
<proteinExistence type="predicted"/>
<keyword evidence="3" id="KW-0269">Exonuclease</keyword>
<dbReference type="SUPFAM" id="SSF56300">
    <property type="entry name" value="Metallo-dependent phosphatases"/>
    <property type="match status" value="1"/>
</dbReference>
<protein>
    <submittedName>
        <fullName evidence="3">DNA repair exonuclease</fullName>
    </submittedName>
</protein>
<evidence type="ECO:0000259" key="2">
    <source>
        <dbReference type="Pfam" id="PF00149"/>
    </source>
</evidence>
<evidence type="ECO:0000313" key="4">
    <source>
        <dbReference type="Proteomes" id="UP001079657"/>
    </source>
</evidence>
<sequence>MKNTIRNKLRFIHAADIHLGSILHINYDGLKEIKTLFKEAVYEAFKRICDSAIKYEVDFILLSGDIYDREIRTVKAGEFFQRQCKILKQHEINVYIIRGNHDPLGKAEELFDLPTNVYLFSSEEAETFEEYKSERLIARILGQSYRGKWEGRKVFNSYEPIDNSVYNIGLLHTQLEPKNKNYIPCSVEELKRNENINYWALGHIHKCKLINPISPIIVYPGIPQGRDIGEDGIGGCLLVEVNEELSSNISYIPTSTVIWKKIILRIDEDKEKKPINLSELEDMFIEKGQVILENIPKIPEGFQSTYPLSSILKGYIVQWSIEGRGEIDEILREDEENIRDYLVQTLNNHFMNNDLFLYTDSIEINTRKEILDIESLKQTNAAFKEIDKIVQEIFSCDNINKEIISTFGSVFQKKYDKEDFNEEKIQLDQNIIEEIINQAGEIIIEKLLEKGEGN</sequence>
<gene>
    <name evidence="3" type="ORF">OXH55_09545</name>
</gene>
<keyword evidence="3" id="KW-0540">Nuclease</keyword>
<dbReference type="EMBL" id="JAPQES010000003">
    <property type="protein sequence ID" value="MCY6370874.1"/>
    <property type="molecule type" value="Genomic_DNA"/>
</dbReference>
<dbReference type="Proteomes" id="UP001079657">
    <property type="component" value="Unassembled WGS sequence"/>
</dbReference>
<feature type="domain" description="Calcineurin-like phosphoesterase" evidence="2">
    <location>
        <begin position="9"/>
        <end position="207"/>
    </location>
</feature>
<name>A0ABT4CSC1_9CLOT</name>
<dbReference type="InterPro" id="IPR029052">
    <property type="entry name" value="Metallo-depent_PP-like"/>
</dbReference>
<dbReference type="InterPro" id="IPR004843">
    <property type="entry name" value="Calcineurin-like_PHP"/>
</dbReference>
<keyword evidence="1" id="KW-0378">Hydrolase</keyword>
<reference evidence="3" key="1">
    <citation type="submission" date="2022-12" db="EMBL/GenBank/DDBJ databases">
        <authorList>
            <person name="Wang J."/>
        </authorList>
    </citation>
    <scope>NUCLEOTIDE SEQUENCE</scope>
    <source>
        <strain evidence="3">HY-42-06</strain>
    </source>
</reference>
<dbReference type="PANTHER" id="PTHR30337:SF7">
    <property type="entry name" value="PHOSPHOESTERASE"/>
    <property type="match status" value="1"/>
</dbReference>